<gene>
    <name evidence="23" type="primary">HGD</name>
    <name evidence="23" type="synonym">hgd</name>
</gene>
<dbReference type="Pfam" id="PF04209">
    <property type="entry name" value="HgmA_C"/>
    <property type="match status" value="1"/>
</dbReference>
<evidence type="ECO:0000256" key="18">
    <source>
        <dbReference type="PIRSR" id="PIRSR605708-1"/>
    </source>
</evidence>
<dbReference type="GO" id="GO:0006572">
    <property type="term" value="P:L-tyrosine catabolic process"/>
    <property type="evidence" value="ECO:0007669"/>
    <property type="project" value="UniProtKB-KW"/>
</dbReference>
<dbReference type="InterPro" id="IPR046451">
    <property type="entry name" value="HgmA_C"/>
</dbReference>
<evidence type="ECO:0000256" key="2">
    <source>
        <dbReference type="ARBA" id="ARBA00004704"/>
    </source>
</evidence>
<evidence type="ECO:0000256" key="6">
    <source>
        <dbReference type="ARBA" id="ARBA00022723"/>
    </source>
</evidence>
<keyword evidence="7" id="KW-0828">Tyrosine catabolism</keyword>
<feature type="binding site" evidence="19">
    <location>
        <position position="347"/>
    </location>
    <ligand>
        <name>homogentisate</name>
        <dbReference type="ChEBI" id="CHEBI:16169"/>
    </ligand>
</feature>
<evidence type="ECO:0000256" key="19">
    <source>
        <dbReference type="PIRSR" id="PIRSR605708-2"/>
    </source>
</evidence>
<dbReference type="GO" id="GO:0046872">
    <property type="term" value="F:metal ion binding"/>
    <property type="evidence" value="ECO:0007669"/>
    <property type="project" value="UniProtKB-KW"/>
</dbReference>
<dbReference type="GO" id="GO:0004411">
    <property type="term" value="F:homogentisate 1,2-dioxygenase activity"/>
    <property type="evidence" value="ECO:0007669"/>
    <property type="project" value="UniProtKB-EC"/>
</dbReference>
<feature type="binding site" evidence="19">
    <location>
        <position position="368"/>
    </location>
    <ligand>
        <name>Fe cation</name>
        <dbReference type="ChEBI" id="CHEBI:24875"/>
    </ligand>
</feature>
<evidence type="ECO:0000256" key="8">
    <source>
        <dbReference type="ARBA" id="ARBA00022964"/>
    </source>
</evidence>
<reference evidence="23" key="2">
    <citation type="submission" date="2025-08" db="UniProtKB">
        <authorList>
            <consortium name="Ensembl"/>
        </authorList>
    </citation>
    <scope>IDENTIFICATION</scope>
</reference>
<dbReference type="AlphaFoldDB" id="A0A8C6VSR4"/>
<reference evidence="23" key="3">
    <citation type="submission" date="2025-09" db="UniProtKB">
        <authorList>
            <consortium name="Ensembl"/>
        </authorList>
    </citation>
    <scope>IDENTIFICATION</scope>
</reference>
<feature type="binding site" evidence="19">
    <location>
        <position position="368"/>
    </location>
    <ligand>
        <name>homogentisate</name>
        <dbReference type="ChEBI" id="CHEBI:16169"/>
    </ligand>
</feature>
<dbReference type="UniPathway" id="UPA00139">
    <property type="reaction ID" value="UER00339"/>
</dbReference>
<evidence type="ECO:0000256" key="11">
    <source>
        <dbReference type="ARBA" id="ARBA00023232"/>
    </source>
</evidence>
<evidence type="ECO:0000256" key="10">
    <source>
        <dbReference type="ARBA" id="ARBA00023004"/>
    </source>
</evidence>
<feature type="binding site" evidence="19">
    <location>
        <position position="338"/>
    </location>
    <ligand>
        <name>Fe cation</name>
        <dbReference type="ChEBI" id="CHEBI:24875"/>
    </ligand>
</feature>
<name>A0A8C6VSR4_NOTFU</name>
<feature type="region of interest" description="Disordered" evidence="20">
    <location>
        <begin position="1"/>
        <end position="23"/>
    </location>
</feature>
<comment type="similarity">
    <text evidence="3">Belongs to the homogentisate dioxygenase family.</text>
</comment>
<dbReference type="Proteomes" id="UP000694548">
    <property type="component" value="Chromosome sgr08"/>
</dbReference>
<keyword evidence="8" id="KW-0223">Dioxygenase</keyword>
<dbReference type="InterPro" id="IPR011051">
    <property type="entry name" value="RmlC_Cupin_sf"/>
</dbReference>
<dbReference type="GO" id="GO:0005737">
    <property type="term" value="C:cytoplasm"/>
    <property type="evidence" value="ECO:0007669"/>
    <property type="project" value="TreeGrafter"/>
</dbReference>
<keyword evidence="11" id="KW-0585">Phenylalanine catabolism</keyword>
<evidence type="ECO:0000256" key="1">
    <source>
        <dbReference type="ARBA" id="ARBA00001962"/>
    </source>
</evidence>
<feature type="active site" description="Proton acceptor" evidence="18">
    <location>
        <position position="289"/>
    </location>
</feature>
<accession>A0A8C6VSR4</accession>
<dbReference type="SUPFAM" id="SSF51182">
    <property type="entry name" value="RmlC-like cupins"/>
    <property type="match status" value="1"/>
</dbReference>
<keyword evidence="6 19" id="KW-0479">Metal-binding</keyword>
<comment type="function">
    <text evidence="16">Catalyzes the conversion of homogentisate to maleylacetoacetate.</text>
</comment>
<evidence type="ECO:0000313" key="23">
    <source>
        <dbReference type="Ensembl" id="ENSNFUP00015038640.1"/>
    </source>
</evidence>
<reference evidence="23" key="1">
    <citation type="submission" date="2014-08" db="EMBL/GenBank/DDBJ databases">
        <authorList>
            <person name="Senf B."/>
            <person name="Petzold A."/>
            <person name="Downie B.R."/>
            <person name="Koch P."/>
            <person name="Platzer M."/>
        </authorList>
    </citation>
    <scope>NUCLEOTIDE SEQUENCE [LARGE SCALE GENOMIC DNA]</scope>
    <source>
        <strain evidence="23">GRZ</strain>
    </source>
</reference>
<dbReference type="Ensembl" id="ENSNFUT00015040342.1">
    <property type="protein sequence ID" value="ENSNFUP00015038640.1"/>
    <property type="gene ID" value="ENSNFUG00015017777.1"/>
</dbReference>
<evidence type="ECO:0000313" key="24">
    <source>
        <dbReference type="Proteomes" id="UP000694548"/>
    </source>
</evidence>
<feature type="domain" description="Homogentisate 1,2-dioxygenase N-terminal" evidence="22">
    <location>
        <begin position="2"/>
        <end position="276"/>
    </location>
</feature>
<keyword evidence="24" id="KW-1185">Reference proteome</keyword>
<evidence type="ECO:0000256" key="7">
    <source>
        <dbReference type="ARBA" id="ARBA00022878"/>
    </source>
</evidence>
<evidence type="ECO:0000256" key="12">
    <source>
        <dbReference type="ARBA" id="ARBA00030235"/>
    </source>
</evidence>
<dbReference type="InterPro" id="IPR014710">
    <property type="entry name" value="RmlC-like_jellyroll"/>
</dbReference>
<evidence type="ECO:0000256" key="16">
    <source>
        <dbReference type="ARBA" id="ARBA00055954"/>
    </source>
</evidence>
<dbReference type="Gene3D" id="2.60.120.10">
    <property type="entry name" value="Jelly Rolls"/>
    <property type="match status" value="1"/>
</dbReference>
<evidence type="ECO:0000256" key="15">
    <source>
        <dbReference type="ARBA" id="ARBA00050477"/>
    </source>
</evidence>
<comment type="pathway">
    <text evidence="2">Amino-acid degradation; L-phenylalanine degradation; acetoacetate and fumarate from L-phenylalanine: step 4/6.</text>
</comment>
<evidence type="ECO:0000256" key="13">
    <source>
        <dbReference type="ARBA" id="ARBA00030437"/>
    </source>
</evidence>
<dbReference type="InterPro" id="IPR005708">
    <property type="entry name" value="Homogentis_dOase"/>
</dbReference>
<evidence type="ECO:0000259" key="21">
    <source>
        <dbReference type="Pfam" id="PF04209"/>
    </source>
</evidence>
<dbReference type="PANTHER" id="PTHR11056:SF0">
    <property type="entry name" value="HOMOGENTISATE 1,2-DIOXYGENASE"/>
    <property type="match status" value="1"/>
</dbReference>
<sequence length="440" mass="50092">WYMRGFGNEFSSEDPRCPGSLPEGQNSPQVCPYGLYAEQLSGSAFTCPRPANKRSWLYRILPSVKHKPFTLVPCGDLTENWDEVEPDPNQMRWLPFTVPKSTDKKVDFVAVSLAFPLYITFTELTTHLRLKTQNILVLSCFRCFNNSDGDFLIVPQQGEILVTTEFGKMMVEPNEICVIQQGMRFSVDVFGETRGYILEVYGAHFELPDLGPIGANGLANPRDFLYPVAWYEDRKVPTGYTVINKYQGKLFACQQDFSPFNVVAWHGNYAPYKYNLKNFMVINCVAFDHADPSIFTVLTAKSTKPGVAVADFVIFPPRWGVADHTFRPPYYHRNCMSEFMGLIEGHYEAKEEGFLPGGASLHSIMTPHGPDADCFEKNCTAELQPERVAEETMAFMFESSFSMAVTKWGLQTCQKLDKTYHQCWEPLRSHFNPNWKPSKK</sequence>
<dbReference type="PANTHER" id="PTHR11056">
    <property type="entry name" value="HOMOGENTISATE 1,2-DIOXYGENASE"/>
    <property type="match status" value="1"/>
</dbReference>
<evidence type="ECO:0000256" key="9">
    <source>
        <dbReference type="ARBA" id="ARBA00023002"/>
    </source>
</evidence>
<dbReference type="FunFam" id="2.60.120.10:FF:000026">
    <property type="entry name" value="Homogentisate 1,2-dioxygenase"/>
    <property type="match status" value="1"/>
</dbReference>
<evidence type="ECO:0000256" key="17">
    <source>
        <dbReference type="ARBA" id="ARBA00063284"/>
    </source>
</evidence>
<comment type="catalytic activity">
    <reaction evidence="15">
        <text>homogentisate + O2 = 4-maleylacetoacetate + H(+)</text>
        <dbReference type="Rhea" id="RHEA:15449"/>
        <dbReference type="ChEBI" id="CHEBI:15378"/>
        <dbReference type="ChEBI" id="CHEBI:15379"/>
        <dbReference type="ChEBI" id="CHEBI:16169"/>
        <dbReference type="ChEBI" id="CHEBI:17105"/>
        <dbReference type="EC" id="1.13.11.5"/>
    </reaction>
    <physiologicalReaction direction="left-to-right" evidence="15">
        <dbReference type="Rhea" id="RHEA:15450"/>
    </physiologicalReaction>
</comment>
<evidence type="ECO:0000259" key="22">
    <source>
        <dbReference type="Pfam" id="PF20510"/>
    </source>
</evidence>
<evidence type="ECO:0000256" key="3">
    <source>
        <dbReference type="ARBA" id="ARBA00007757"/>
    </source>
</evidence>
<comment type="subunit">
    <text evidence="17">Homohexamer arranged as a dimer of trimers.</text>
</comment>
<keyword evidence="10 19" id="KW-0408">Iron</keyword>
<dbReference type="InterPro" id="IPR046452">
    <property type="entry name" value="HgmA_N"/>
</dbReference>
<dbReference type="GO" id="GO:0006559">
    <property type="term" value="P:L-phenylalanine catabolic process"/>
    <property type="evidence" value="ECO:0007669"/>
    <property type="project" value="UniProtKB-UniPathway"/>
</dbReference>
<evidence type="ECO:0000256" key="20">
    <source>
        <dbReference type="SAM" id="MobiDB-lite"/>
    </source>
</evidence>
<evidence type="ECO:0000256" key="14">
    <source>
        <dbReference type="ARBA" id="ARBA00033225"/>
    </source>
</evidence>
<organism evidence="23 24">
    <name type="scientific">Nothobranchius furzeri</name>
    <name type="common">Turquoise killifish</name>
    <dbReference type="NCBI Taxonomy" id="105023"/>
    <lineage>
        <taxon>Eukaryota</taxon>
        <taxon>Metazoa</taxon>
        <taxon>Chordata</taxon>
        <taxon>Craniata</taxon>
        <taxon>Vertebrata</taxon>
        <taxon>Euteleostomi</taxon>
        <taxon>Actinopterygii</taxon>
        <taxon>Neopterygii</taxon>
        <taxon>Teleostei</taxon>
        <taxon>Neoteleostei</taxon>
        <taxon>Acanthomorphata</taxon>
        <taxon>Ovalentaria</taxon>
        <taxon>Atherinomorphae</taxon>
        <taxon>Cyprinodontiformes</taxon>
        <taxon>Nothobranchiidae</taxon>
        <taxon>Nothobranchius</taxon>
    </lineage>
</organism>
<keyword evidence="9" id="KW-0560">Oxidoreductase</keyword>
<dbReference type="NCBIfam" id="TIGR01015">
    <property type="entry name" value="hmgA"/>
    <property type="match status" value="1"/>
</dbReference>
<dbReference type="GeneTree" id="ENSGT00390000004601"/>
<protein>
    <recommendedName>
        <fullName evidence="5">Homogentisate 1,2-dioxygenase</fullName>
        <ecNumber evidence="4">1.13.11.5</ecNumber>
    </recommendedName>
    <alternativeName>
        <fullName evidence="12">Homogentisate oxygenase</fullName>
    </alternativeName>
    <alternativeName>
        <fullName evidence="13">Homogentisic acid oxidase</fullName>
    </alternativeName>
    <alternativeName>
        <fullName evidence="14">Homogentisicase</fullName>
    </alternativeName>
</protein>
<comment type="cofactor">
    <cofactor evidence="1 19">
        <name>Fe cation</name>
        <dbReference type="ChEBI" id="CHEBI:24875"/>
    </cofactor>
</comment>
<proteinExistence type="inferred from homology"/>
<evidence type="ECO:0000256" key="5">
    <source>
        <dbReference type="ARBA" id="ARBA00018757"/>
    </source>
</evidence>
<feature type="binding site" evidence="19">
    <location>
        <position position="332"/>
    </location>
    <ligand>
        <name>Fe cation</name>
        <dbReference type="ChEBI" id="CHEBI:24875"/>
    </ligand>
</feature>
<feature type="domain" description="Homogentisate 1,2-dioxygenase C-terminal" evidence="21">
    <location>
        <begin position="277"/>
        <end position="431"/>
    </location>
</feature>
<dbReference type="EC" id="1.13.11.5" evidence="4"/>
<dbReference type="Pfam" id="PF20510">
    <property type="entry name" value="HgmA_N"/>
    <property type="match status" value="1"/>
</dbReference>
<evidence type="ECO:0000256" key="4">
    <source>
        <dbReference type="ARBA" id="ARBA00013127"/>
    </source>
</evidence>